<dbReference type="NCBIfam" id="TIGR00667">
    <property type="entry name" value="aat"/>
    <property type="match status" value="1"/>
</dbReference>
<dbReference type="InterPro" id="IPR016181">
    <property type="entry name" value="Acyl_CoA_acyltransferase"/>
</dbReference>
<keyword evidence="3 4" id="KW-0012">Acyltransferase</keyword>
<dbReference type="GO" id="GO:0008914">
    <property type="term" value="F:leucyl-tRNA--protein transferase activity"/>
    <property type="evidence" value="ECO:0007669"/>
    <property type="project" value="UniProtKB-UniRule"/>
</dbReference>
<comment type="similarity">
    <text evidence="4">Belongs to the L/F-transferase family.</text>
</comment>
<proteinExistence type="inferred from homology"/>
<evidence type="ECO:0000313" key="5">
    <source>
        <dbReference type="EMBL" id="QDS98577.1"/>
    </source>
</evidence>
<gene>
    <name evidence="4 5" type="primary">aat</name>
    <name evidence="5" type="ORF">HG15A2_18580</name>
</gene>
<dbReference type="SUPFAM" id="SSF55729">
    <property type="entry name" value="Acyl-CoA N-acyltransferases (Nat)"/>
    <property type="match status" value="1"/>
</dbReference>
<comment type="subcellular location">
    <subcellularLocation>
        <location evidence="4">Cytoplasm</location>
    </subcellularLocation>
</comment>
<comment type="catalytic activity">
    <reaction evidence="4">
        <text>N-terminal L-arginyl-[protein] + L-leucyl-tRNA(Leu) = N-terminal L-leucyl-L-arginyl-[protein] + tRNA(Leu) + H(+)</text>
        <dbReference type="Rhea" id="RHEA:50416"/>
        <dbReference type="Rhea" id="RHEA-COMP:9613"/>
        <dbReference type="Rhea" id="RHEA-COMP:9622"/>
        <dbReference type="Rhea" id="RHEA-COMP:12672"/>
        <dbReference type="Rhea" id="RHEA-COMP:12673"/>
        <dbReference type="ChEBI" id="CHEBI:15378"/>
        <dbReference type="ChEBI" id="CHEBI:64719"/>
        <dbReference type="ChEBI" id="CHEBI:78442"/>
        <dbReference type="ChEBI" id="CHEBI:78494"/>
        <dbReference type="ChEBI" id="CHEBI:133044"/>
        <dbReference type="EC" id="2.3.2.6"/>
    </reaction>
</comment>
<evidence type="ECO:0000256" key="4">
    <source>
        <dbReference type="HAMAP-Rule" id="MF_00688"/>
    </source>
</evidence>
<keyword evidence="2 4" id="KW-0808">Transferase</keyword>
<dbReference type="Gene3D" id="3.30.70.3550">
    <property type="entry name" value="Leucyl/phenylalanyl-tRNA-protein transferase, N-terminal domain"/>
    <property type="match status" value="1"/>
</dbReference>
<dbReference type="EC" id="2.3.2.6" evidence="4"/>
<organism evidence="5 6">
    <name type="scientific">Adhaeretor mobilis</name>
    <dbReference type="NCBI Taxonomy" id="1930276"/>
    <lineage>
        <taxon>Bacteria</taxon>
        <taxon>Pseudomonadati</taxon>
        <taxon>Planctomycetota</taxon>
        <taxon>Planctomycetia</taxon>
        <taxon>Pirellulales</taxon>
        <taxon>Lacipirellulaceae</taxon>
        <taxon>Adhaeretor</taxon>
    </lineage>
</organism>
<evidence type="ECO:0000256" key="2">
    <source>
        <dbReference type="ARBA" id="ARBA00022679"/>
    </source>
</evidence>
<evidence type="ECO:0000256" key="1">
    <source>
        <dbReference type="ARBA" id="ARBA00022490"/>
    </source>
</evidence>
<protein>
    <recommendedName>
        <fullName evidence="4">Leucyl/phenylalanyl-tRNA--protein transferase</fullName>
        <ecNumber evidence="4">2.3.2.6</ecNumber>
    </recommendedName>
    <alternativeName>
        <fullName evidence="4">L/F-transferase</fullName>
    </alternativeName>
    <alternativeName>
        <fullName evidence="4">Leucyltransferase</fullName>
    </alternativeName>
    <alternativeName>
        <fullName evidence="4">Phenyalanyltransferase</fullName>
    </alternativeName>
</protein>
<dbReference type="Pfam" id="PF03588">
    <property type="entry name" value="Leu_Phe_trans"/>
    <property type="match status" value="1"/>
</dbReference>
<evidence type="ECO:0000313" key="6">
    <source>
        <dbReference type="Proteomes" id="UP000319852"/>
    </source>
</evidence>
<dbReference type="PANTHER" id="PTHR30098">
    <property type="entry name" value="LEUCYL/PHENYLALANYL-TRNA--PROTEIN TRANSFERASE"/>
    <property type="match status" value="1"/>
</dbReference>
<comment type="function">
    <text evidence="4">Functions in the N-end rule pathway of protein degradation where it conjugates Leu, Phe and, less efficiently, Met from aminoacyl-tRNAs to the N-termini of proteins containing an N-terminal arginine or lysine.</text>
</comment>
<dbReference type="GO" id="GO:0030163">
    <property type="term" value="P:protein catabolic process"/>
    <property type="evidence" value="ECO:0007669"/>
    <property type="project" value="UniProtKB-UniRule"/>
</dbReference>
<reference evidence="5 6" key="1">
    <citation type="submission" date="2019-02" db="EMBL/GenBank/DDBJ databases">
        <title>Deep-cultivation of Planctomycetes and their phenomic and genomic characterization uncovers novel biology.</title>
        <authorList>
            <person name="Wiegand S."/>
            <person name="Jogler M."/>
            <person name="Boedeker C."/>
            <person name="Pinto D."/>
            <person name="Vollmers J."/>
            <person name="Rivas-Marin E."/>
            <person name="Kohn T."/>
            <person name="Peeters S.H."/>
            <person name="Heuer A."/>
            <person name="Rast P."/>
            <person name="Oberbeckmann S."/>
            <person name="Bunk B."/>
            <person name="Jeske O."/>
            <person name="Meyerdierks A."/>
            <person name="Storesund J.E."/>
            <person name="Kallscheuer N."/>
            <person name="Luecker S."/>
            <person name="Lage O.M."/>
            <person name="Pohl T."/>
            <person name="Merkel B.J."/>
            <person name="Hornburger P."/>
            <person name="Mueller R.-W."/>
            <person name="Bruemmer F."/>
            <person name="Labrenz M."/>
            <person name="Spormann A.M."/>
            <person name="Op den Camp H."/>
            <person name="Overmann J."/>
            <person name="Amann R."/>
            <person name="Jetten M.S.M."/>
            <person name="Mascher T."/>
            <person name="Medema M.H."/>
            <person name="Devos D.P."/>
            <person name="Kaster A.-K."/>
            <person name="Ovreas L."/>
            <person name="Rohde M."/>
            <person name="Galperin M.Y."/>
            <person name="Jogler C."/>
        </authorList>
    </citation>
    <scope>NUCLEOTIDE SEQUENCE [LARGE SCALE GENOMIC DNA]</scope>
    <source>
        <strain evidence="5 6">HG15A2</strain>
    </source>
</reference>
<dbReference type="InterPro" id="IPR042203">
    <property type="entry name" value="Leu/Phe-tRNA_Trfase_C"/>
</dbReference>
<dbReference type="KEGG" id="amob:HG15A2_18580"/>
<dbReference type="OrthoDB" id="9815825at2"/>
<evidence type="ECO:0000256" key="3">
    <source>
        <dbReference type="ARBA" id="ARBA00023315"/>
    </source>
</evidence>
<dbReference type="EMBL" id="CP036263">
    <property type="protein sequence ID" value="QDS98577.1"/>
    <property type="molecule type" value="Genomic_DNA"/>
</dbReference>
<keyword evidence="1 4" id="KW-0963">Cytoplasm</keyword>
<dbReference type="InterPro" id="IPR004616">
    <property type="entry name" value="Leu/Phe-tRNA_Trfase"/>
</dbReference>
<dbReference type="Gene3D" id="3.40.630.70">
    <property type="entry name" value="Leucyl/phenylalanyl-tRNA-protein transferase, C-terminal domain"/>
    <property type="match status" value="1"/>
</dbReference>
<dbReference type="PANTHER" id="PTHR30098:SF2">
    <property type="entry name" value="LEUCYL_PHENYLALANYL-TRNA--PROTEIN TRANSFERASE"/>
    <property type="match status" value="1"/>
</dbReference>
<dbReference type="FunFam" id="3.40.630.70:FF:000001">
    <property type="entry name" value="Leucyl/phenylalanyl-tRNA--protein transferase"/>
    <property type="match status" value="1"/>
</dbReference>
<comment type="catalytic activity">
    <reaction evidence="4">
        <text>L-phenylalanyl-tRNA(Phe) + an N-terminal L-alpha-aminoacyl-[protein] = an N-terminal L-phenylalanyl-L-alpha-aminoacyl-[protein] + tRNA(Phe)</text>
        <dbReference type="Rhea" id="RHEA:43632"/>
        <dbReference type="Rhea" id="RHEA-COMP:9668"/>
        <dbReference type="Rhea" id="RHEA-COMP:9699"/>
        <dbReference type="Rhea" id="RHEA-COMP:10636"/>
        <dbReference type="Rhea" id="RHEA-COMP:10637"/>
        <dbReference type="ChEBI" id="CHEBI:78442"/>
        <dbReference type="ChEBI" id="CHEBI:78531"/>
        <dbReference type="ChEBI" id="CHEBI:78597"/>
        <dbReference type="ChEBI" id="CHEBI:83561"/>
        <dbReference type="EC" id="2.3.2.6"/>
    </reaction>
</comment>
<dbReference type="GO" id="GO:0005737">
    <property type="term" value="C:cytoplasm"/>
    <property type="evidence" value="ECO:0007669"/>
    <property type="project" value="UniProtKB-SubCell"/>
</dbReference>
<comment type="catalytic activity">
    <reaction evidence="4">
        <text>N-terminal L-lysyl-[protein] + L-leucyl-tRNA(Leu) = N-terminal L-leucyl-L-lysyl-[protein] + tRNA(Leu) + H(+)</text>
        <dbReference type="Rhea" id="RHEA:12340"/>
        <dbReference type="Rhea" id="RHEA-COMP:9613"/>
        <dbReference type="Rhea" id="RHEA-COMP:9622"/>
        <dbReference type="Rhea" id="RHEA-COMP:12670"/>
        <dbReference type="Rhea" id="RHEA-COMP:12671"/>
        <dbReference type="ChEBI" id="CHEBI:15378"/>
        <dbReference type="ChEBI" id="CHEBI:65249"/>
        <dbReference type="ChEBI" id="CHEBI:78442"/>
        <dbReference type="ChEBI" id="CHEBI:78494"/>
        <dbReference type="ChEBI" id="CHEBI:133043"/>
        <dbReference type="EC" id="2.3.2.6"/>
    </reaction>
</comment>
<name>A0A517MUV7_9BACT</name>
<dbReference type="InterPro" id="IPR042221">
    <property type="entry name" value="Leu/Phe-tRNA_Trfase_N"/>
</dbReference>
<dbReference type="Proteomes" id="UP000319852">
    <property type="component" value="Chromosome"/>
</dbReference>
<dbReference type="AlphaFoldDB" id="A0A517MUV7"/>
<sequence>MTSKYFPDPADATPDGLVGIGGDLTPDRLLDAYRHGIFPWPTYAEDPMLWWSPDPRALMPLEGMHVSRRLSRRLKSNQFTHSVDKAFAQVIHACSVGPGREGGTWLTEEMLAAYVHLHKLGHAHSVEVWQEGELAGGVYGVAVGGVFAAESMFHRVRDASKVALYRLIEHLNARGYQMLDIQQWTDHTGSLGAIEVPRRDYLKRLEQLVDLPVSFCS</sequence>
<dbReference type="RefSeq" id="WP_145059767.1">
    <property type="nucleotide sequence ID" value="NZ_CP036263.1"/>
</dbReference>
<keyword evidence="6" id="KW-1185">Reference proteome</keyword>
<accession>A0A517MUV7</accession>
<dbReference type="HAMAP" id="MF_00688">
    <property type="entry name" value="Leu_Phe_trans"/>
    <property type="match status" value="1"/>
</dbReference>